<accession>A0AAV7HBZ3</accession>
<reference evidence="1 2" key="1">
    <citation type="journal article" date="2021" name="Hortic Res">
        <title>Chromosome-scale assembly of the Dendrobium chrysotoxum genome enhances the understanding of orchid evolution.</title>
        <authorList>
            <person name="Zhang Y."/>
            <person name="Zhang G.Q."/>
            <person name="Zhang D."/>
            <person name="Liu X.D."/>
            <person name="Xu X.Y."/>
            <person name="Sun W.H."/>
            <person name="Yu X."/>
            <person name="Zhu X."/>
            <person name="Wang Z.W."/>
            <person name="Zhao X."/>
            <person name="Zhong W.Y."/>
            <person name="Chen H."/>
            <person name="Yin W.L."/>
            <person name="Huang T."/>
            <person name="Niu S.C."/>
            <person name="Liu Z.J."/>
        </authorList>
    </citation>
    <scope>NUCLEOTIDE SEQUENCE [LARGE SCALE GENOMIC DNA]</scope>
    <source>
        <strain evidence="1">Lindl</strain>
    </source>
</reference>
<name>A0AAV7HBZ3_DENCH</name>
<dbReference type="Proteomes" id="UP000775213">
    <property type="component" value="Unassembled WGS sequence"/>
</dbReference>
<protein>
    <submittedName>
        <fullName evidence="1">Uncharacterized protein</fullName>
    </submittedName>
</protein>
<dbReference type="AlphaFoldDB" id="A0AAV7HBZ3"/>
<evidence type="ECO:0000313" key="2">
    <source>
        <dbReference type="Proteomes" id="UP000775213"/>
    </source>
</evidence>
<sequence>MKDFPPFYDQCKCIGHSKGDSRSHSYSIPAIVLANVGNVNTVLKKLDNPISPLSPLKLNTELVINGGNYLDTGLVVDNVPGVVYIGVGGLAEEEAASID</sequence>
<keyword evidence="2" id="KW-1185">Reference proteome</keyword>
<evidence type="ECO:0000313" key="1">
    <source>
        <dbReference type="EMBL" id="KAH0465229.1"/>
    </source>
</evidence>
<organism evidence="1 2">
    <name type="scientific">Dendrobium chrysotoxum</name>
    <name type="common">Orchid</name>
    <dbReference type="NCBI Taxonomy" id="161865"/>
    <lineage>
        <taxon>Eukaryota</taxon>
        <taxon>Viridiplantae</taxon>
        <taxon>Streptophyta</taxon>
        <taxon>Embryophyta</taxon>
        <taxon>Tracheophyta</taxon>
        <taxon>Spermatophyta</taxon>
        <taxon>Magnoliopsida</taxon>
        <taxon>Liliopsida</taxon>
        <taxon>Asparagales</taxon>
        <taxon>Orchidaceae</taxon>
        <taxon>Epidendroideae</taxon>
        <taxon>Malaxideae</taxon>
        <taxon>Dendrobiinae</taxon>
        <taxon>Dendrobium</taxon>
    </lineage>
</organism>
<gene>
    <name evidence="1" type="ORF">IEQ34_005332</name>
</gene>
<dbReference type="EMBL" id="JAGFBR010000006">
    <property type="protein sequence ID" value="KAH0465229.1"/>
    <property type="molecule type" value="Genomic_DNA"/>
</dbReference>
<proteinExistence type="predicted"/>
<comment type="caution">
    <text evidence="1">The sequence shown here is derived from an EMBL/GenBank/DDBJ whole genome shotgun (WGS) entry which is preliminary data.</text>
</comment>